<dbReference type="InterPro" id="IPR036259">
    <property type="entry name" value="MFS_trans_sf"/>
</dbReference>
<gene>
    <name evidence="2" type="ORF">KUTeg_005613</name>
</gene>
<dbReference type="Gene3D" id="1.20.1250.20">
    <property type="entry name" value="MFS general substrate transporter like domains"/>
    <property type="match status" value="1"/>
</dbReference>
<dbReference type="SUPFAM" id="SSF103473">
    <property type="entry name" value="MFS general substrate transporter"/>
    <property type="match status" value="1"/>
</dbReference>
<keyword evidence="1" id="KW-0812">Transmembrane</keyword>
<comment type="caution">
    <text evidence="2">The sequence shown here is derived from an EMBL/GenBank/DDBJ whole genome shotgun (WGS) entry which is preliminary data.</text>
</comment>
<evidence type="ECO:0008006" key="4">
    <source>
        <dbReference type="Google" id="ProtNLM"/>
    </source>
</evidence>
<evidence type="ECO:0000313" key="3">
    <source>
        <dbReference type="Proteomes" id="UP001217089"/>
    </source>
</evidence>
<dbReference type="PANTHER" id="PTHR11360">
    <property type="entry name" value="MONOCARBOXYLATE TRANSPORTER"/>
    <property type="match status" value="1"/>
</dbReference>
<feature type="transmembrane region" description="Helical" evidence="1">
    <location>
        <begin position="114"/>
        <end position="137"/>
    </location>
</feature>
<feature type="transmembrane region" description="Helical" evidence="1">
    <location>
        <begin position="181"/>
        <end position="203"/>
    </location>
</feature>
<feature type="transmembrane region" description="Helical" evidence="1">
    <location>
        <begin position="6"/>
        <end position="24"/>
    </location>
</feature>
<feature type="transmembrane region" description="Helical" evidence="1">
    <location>
        <begin position="149"/>
        <end position="169"/>
    </location>
</feature>
<keyword evidence="1" id="KW-0472">Membrane</keyword>
<sequence length="252" mass="27153">MLVRVSIGSGLTYTASVVVIGLNFEKKRNLAAGIAVSGTGIGTMVFAPVLKLIQTTYGYEGLFILSSGLALQSCIAGALCRPSQIENKRKHDLHKQNLVRCSFLSSNIKLFRNIPFLCMCVSVLCWSTGVYMAYLHLPYYVTTLNTTPIQVAWIISAAGVGGFSSRVLSGLASNNDDIDDMLIYSGSFGVLGICTIFFPLYAVTFTGQIFYGVALGIYSGSCYAVMNSINISIVGINSLDSAFGIEMFSRIF</sequence>
<keyword evidence="1" id="KW-1133">Transmembrane helix</keyword>
<dbReference type="InterPro" id="IPR011701">
    <property type="entry name" value="MFS"/>
</dbReference>
<feature type="transmembrane region" description="Helical" evidence="1">
    <location>
        <begin position="62"/>
        <end position="80"/>
    </location>
</feature>
<feature type="transmembrane region" description="Helical" evidence="1">
    <location>
        <begin position="31"/>
        <end position="50"/>
    </location>
</feature>
<organism evidence="2 3">
    <name type="scientific">Tegillarca granosa</name>
    <name type="common">Malaysian cockle</name>
    <name type="synonym">Anadara granosa</name>
    <dbReference type="NCBI Taxonomy" id="220873"/>
    <lineage>
        <taxon>Eukaryota</taxon>
        <taxon>Metazoa</taxon>
        <taxon>Spiralia</taxon>
        <taxon>Lophotrochozoa</taxon>
        <taxon>Mollusca</taxon>
        <taxon>Bivalvia</taxon>
        <taxon>Autobranchia</taxon>
        <taxon>Pteriomorphia</taxon>
        <taxon>Arcoida</taxon>
        <taxon>Arcoidea</taxon>
        <taxon>Arcidae</taxon>
        <taxon>Tegillarca</taxon>
    </lineage>
</organism>
<keyword evidence="3" id="KW-1185">Reference proteome</keyword>
<dbReference type="PANTHER" id="PTHR11360:SF260">
    <property type="entry name" value="MFS DOMAIN-CONTAINING PROTEIN"/>
    <property type="match status" value="1"/>
</dbReference>
<evidence type="ECO:0000313" key="2">
    <source>
        <dbReference type="EMBL" id="KAJ8317709.1"/>
    </source>
</evidence>
<dbReference type="Proteomes" id="UP001217089">
    <property type="component" value="Unassembled WGS sequence"/>
</dbReference>
<evidence type="ECO:0000256" key="1">
    <source>
        <dbReference type="SAM" id="Phobius"/>
    </source>
</evidence>
<name>A0ABQ9FKA1_TEGGR</name>
<feature type="transmembrane region" description="Helical" evidence="1">
    <location>
        <begin position="209"/>
        <end position="226"/>
    </location>
</feature>
<proteinExistence type="predicted"/>
<dbReference type="Pfam" id="PF07690">
    <property type="entry name" value="MFS_1"/>
    <property type="match status" value="1"/>
</dbReference>
<accession>A0ABQ9FKA1</accession>
<protein>
    <recommendedName>
        <fullName evidence="4">Monocarboxylate transporter 12</fullName>
    </recommendedName>
</protein>
<dbReference type="InterPro" id="IPR050327">
    <property type="entry name" value="Proton-linked_MCT"/>
</dbReference>
<reference evidence="2 3" key="1">
    <citation type="submission" date="2022-12" db="EMBL/GenBank/DDBJ databases">
        <title>Chromosome-level genome of Tegillarca granosa.</title>
        <authorList>
            <person name="Kim J."/>
        </authorList>
    </citation>
    <scope>NUCLEOTIDE SEQUENCE [LARGE SCALE GENOMIC DNA]</scope>
    <source>
        <strain evidence="2">Teg-2019</strain>
        <tissue evidence="2">Adductor muscle</tissue>
    </source>
</reference>
<dbReference type="EMBL" id="JARBDR010000246">
    <property type="protein sequence ID" value="KAJ8317709.1"/>
    <property type="molecule type" value="Genomic_DNA"/>
</dbReference>